<dbReference type="InterPro" id="IPR037185">
    <property type="entry name" value="EmrE-like"/>
</dbReference>
<keyword evidence="3 7" id="KW-0812">Transmembrane</keyword>
<keyword evidence="5 7" id="KW-0472">Membrane</keyword>
<keyword evidence="10" id="KW-1185">Reference proteome</keyword>
<dbReference type="PANTHER" id="PTHR32322:SF9">
    <property type="entry name" value="AMINO-ACID METABOLITE EFFLUX PUMP-RELATED"/>
    <property type="match status" value="1"/>
</dbReference>
<evidence type="ECO:0000256" key="7">
    <source>
        <dbReference type="SAM" id="Phobius"/>
    </source>
</evidence>
<evidence type="ECO:0000256" key="4">
    <source>
        <dbReference type="ARBA" id="ARBA00022989"/>
    </source>
</evidence>
<evidence type="ECO:0000313" key="10">
    <source>
        <dbReference type="Proteomes" id="UP001501490"/>
    </source>
</evidence>
<accession>A0ABP7AYJ3</accession>
<dbReference type="Proteomes" id="UP001501490">
    <property type="component" value="Unassembled WGS sequence"/>
</dbReference>
<sequence length="303" mass="30315">MSARGWVLFAAVSLLWGVPYLLVAEALDAGVGAFALVASRVVVGAAVLMVLVGGDAARLIHRTPLRVGVLALVEVAIPFTLIAVAERSVSSGTAGVLIALEPFFVLVWSGLIVRGKASAWARLVPGSVLGFTGVLVLLGAPGAGVGAWLLVAAAACYGLGAVLVARWFATEPSLPIAAAMLVVAAPIAVVVAGFVDGMPPASVRGVVAMVLLGAACTAGGFAAFFALIKTAGAHSASLITYVAPIVALAVGVAFRGESLTFGSVLGTTLVLAGAWICLRYASGSTKRRPASPPTPTAHTQGGQ</sequence>
<dbReference type="Pfam" id="PF00892">
    <property type="entry name" value="EamA"/>
    <property type="match status" value="2"/>
</dbReference>
<gene>
    <name evidence="9" type="ORF">GCM10022236_52960</name>
</gene>
<feature type="domain" description="EamA" evidence="8">
    <location>
        <begin position="146"/>
        <end position="277"/>
    </location>
</feature>
<evidence type="ECO:0000256" key="6">
    <source>
        <dbReference type="SAM" id="MobiDB-lite"/>
    </source>
</evidence>
<dbReference type="InterPro" id="IPR000620">
    <property type="entry name" value="EamA_dom"/>
</dbReference>
<feature type="transmembrane region" description="Helical" evidence="7">
    <location>
        <begin position="176"/>
        <end position="195"/>
    </location>
</feature>
<keyword evidence="4 7" id="KW-1133">Transmembrane helix</keyword>
<dbReference type="SUPFAM" id="SSF103481">
    <property type="entry name" value="Multidrug resistance efflux transporter EmrE"/>
    <property type="match status" value="1"/>
</dbReference>
<evidence type="ECO:0000256" key="1">
    <source>
        <dbReference type="ARBA" id="ARBA00004141"/>
    </source>
</evidence>
<feature type="domain" description="EamA" evidence="8">
    <location>
        <begin position="5"/>
        <end position="138"/>
    </location>
</feature>
<dbReference type="EMBL" id="BAABAB010000057">
    <property type="protein sequence ID" value="GAA3643731.1"/>
    <property type="molecule type" value="Genomic_DNA"/>
</dbReference>
<feature type="transmembrane region" description="Helical" evidence="7">
    <location>
        <begin position="260"/>
        <end position="278"/>
    </location>
</feature>
<name>A0ABP7AYJ3_9ACTN</name>
<feature type="transmembrane region" description="Helical" evidence="7">
    <location>
        <begin position="65"/>
        <end position="85"/>
    </location>
</feature>
<comment type="similarity">
    <text evidence="2">Belongs to the EamA transporter family.</text>
</comment>
<organism evidence="9 10">
    <name type="scientific">Microlunatus ginsengisoli</name>
    <dbReference type="NCBI Taxonomy" id="363863"/>
    <lineage>
        <taxon>Bacteria</taxon>
        <taxon>Bacillati</taxon>
        <taxon>Actinomycetota</taxon>
        <taxon>Actinomycetes</taxon>
        <taxon>Propionibacteriales</taxon>
        <taxon>Propionibacteriaceae</taxon>
        <taxon>Microlunatus</taxon>
    </lineage>
</organism>
<feature type="transmembrane region" description="Helical" evidence="7">
    <location>
        <begin position="120"/>
        <end position="140"/>
    </location>
</feature>
<feature type="transmembrane region" description="Helical" evidence="7">
    <location>
        <begin position="34"/>
        <end position="53"/>
    </location>
</feature>
<evidence type="ECO:0000256" key="5">
    <source>
        <dbReference type="ARBA" id="ARBA00023136"/>
    </source>
</evidence>
<feature type="transmembrane region" description="Helical" evidence="7">
    <location>
        <begin position="207"/>
        <end position="228"/>
    </location>
</feature>
<dbReference type="PANTHER" id="PTHR32322">
    <property type="entry name" value="INNER MEMBRANE TRANSPORTER"/>
    <property type="match status" value="1"/>
</dbReference>
<proteinExistence type="inferred from homology"/>
<feature type="transmembrane region" description="Helical" evidence="7">
    <location>
        <begin position="146"/>
        <end position="169"/>
    </location>
</feature>
<comment type="caution">
    <text evidence="9">The sequence shown here is derived from an EMBL/GenBank/DDBJ whole genome shotgun (WGS) entry which is preliminary data.</text>
</comment>
<evidence type="ECO:0000313" key="9">
    <source>
        <dbReference type="EMBL" id="GAA3643731.1"/>
    </source>
</evidence>
<evidence type="ECO:0000259" key="8">
    <source>
        <dbReference type="Pfam" id="PF00892"/>
    </source>
</evidence>
<feature type="transmembrane region" description="Helical" evidence="7">
    <location>
        <begin position="235"/>
        <end position="254"/>
    </location>
</feature>
<dbReference type="InterPro" id="IPR050638">
    <property type="entry name" value="AA-Vitamin_Transporters"/>
</dbReference>
<feature type="region of interest" description="Disordered" evidence="6">
    <location>
        <begin position="284"/>
        <end position="303"/>
    </location>
</feature>
<protein>
    <submittedName>
        <fullName evidence="9">DMT family transporter</fullName>
    </submittedName>
</protein>
<evidence type="ECO:0000256" key="3">
    <source>
        <dbReference type="ARBA" id="ARBA00022692"/>
    </source>
</evidence>
<reference evidence="10" key="1">
    <citation type="journal article" date="2019" name="Int. J. Syst. Evol. Microbiol.">
        <title>The Global Catalogue of Microorganisms (GCM) 10K type strain sequencing project: providing services to taxonomists for standard genome sequencing and annotation.</title>
        <authorList>
            <consortium name="The Broad Institute Genomics Platform"/>
            <consortium name="The Broad Institute Genome Sequencing Center for Infectious Disease"/>
            <person name="Wu L."/>
            <person name="Ma J."/>
        </authorList>
    </citation>
    <scope>NUCLEOTIDE SEQUENCE [LARGE SCALE GENOMIC DNA]</scope>
    <source>
        <strain evidence="10">JCM 16929</strain>
    </source>
</reference>
<feature type="transmembrane region" description="Helical" evidence="7">
    <location>
        <begin position="91"/>
        <end position="113"/>
    </location>
</feature>
<evidence type="ECO:0000256" key="2">
    <source>
        <dbReference type="ARBA" id="ARBA00007362"/>
    </source>
</evidence>
<comment type="subcellular location">
    <subcellularLocation>
        <location evidence="1">Membrane</location>
        <topology evidence="1">Multi-pass membrane protein</topology>
    </subcellularLocation>
</comment>